<dbReference type="PANTHER" id="PTHR23513">
    <property type="entry name" value="INTEGRAL MEMBRANE EFFLUX PROTEIN-RELATED"/>
    <property type="match status" value="1"/>
</dbReference>
<name>A0A836YWG7_9LACO</name>
<dbReference type="Gene3D" id="1.20.1250.20">
    <property type="entry name" value="MFS general substrate transporter like domains"/>
    <property type="match status" value="1"/>
</dbReference>
<proteinExistence type="predicted"/>
<dbReference type="AlphaFoldDB" id="A0A836YWG7"/>
<feature type="transmembrane region" description="Helical" evidence="6">
    <location>
        <begin position="383"/>
        <end position="404"/>
    </location>
</feature>
<dbReference type="PANTHER" id="PTHR23513:SF6">
    <property type="entry name" value="MAJOR FACILITATOR SUPERFAMILY ASSOCIATED DOMAIN-CONTAINING PROTEIN"/>
    <property type="match status" value="1"/>
</dbReference>
<feature type="transmembrane region" description="Helical" evidence="6">
    <location>
        <begin position="233"/>
        <end position="254"/>
    </location>
</feature>
<dbReference type="InterPro" id="IPR036259">
    <property type="entry name" value="MFS_trans_sf"/>
</dbReference>
<feature type="transmembrane region" description="Helical" evidence="6">
    <location>
        <begin position="352"/>
        <end position="377"/>
    </location>
</feature>
<dbReference type="Proteomes" id="UP000026921">
    <property type="component" value="Unassembled WGS sequence"/>
</dbReference>
<evidence type="ECO:0000313" key="8">
    <source>
        <dbReference type="Proteomes" id="UP000026921"/>
    </source>
</evidence>
<keyword evidence="5 6" id="KW-0472">Membrane</keyword>
<evidence type="ECO:0000256" key="1">
    <source>
        <dbReference type="ARBA" id="ARBA00004651"/>
    </source>
</evidence>
<sequence>MLIFKFLSTNNDFTKIASINLFSRLGDRLFYISMLNCAALVSQSTLAITLVSFSETIPLLLSFLLGSVSDRQKNKSSILIKNSIIRCLIYVTIGLIFYHSTNFLIILLVSILNLISGILGNYSSALITPFTKILVNNNDMEKAQGIIAMTSELINAFSTLMGSILIIFFLNSTIAFINAFIFLIVSLLFVLIRSTLNSNEKKIMINRENISIFETIRNNFFRLFNNKELFDELFQLSLLNGFFGGLTPIFVLSLQKNNINSATRPIMIALLSVVITLGMIIGNFYSSRLLRNRSNATVNKFSNILIIFIGIGLIFNNMIFVLCISSILAFNLGIVSPRFTSKIINFYSIENLGGIITTVNSLLLLTPPITAIVFPSISNVSLYLVYIMFIVYGLFLIVMSKVILKDR</sequence>
<keyword evidence="4 6" id="KW-1133">Transmembrane helix</keyword>
<evidence type="ECO:0000256" key="3">
    <source>
        <dbReference type="ARBA" id="ARBA00022692"/>
    </source>
</evidence>
<evidence type="ECO:0000256" key="2">
    <source>
        <dbReference type="ARBA" id="ARBA00022475"/>
    </source>
</evidence>
<evidence type="ECO:0000313" key="7">
    <source>
        <dbReference type="EMBL" id="KDB01431.1"/>
    </source>
</evidence>
<feature type="transmembrane region" description="Helical" evidence="6">
    <location>
        <begin position="47"/>
        <end position="66"/>
    </location>
</feature>
<keyword evidence="2" id="KW-1003">Cell membrane</keyword>
<dbReference type="EMBL" id="AZBY01000002">
    <property type="protein sequence ID" value="KDB01431.1"/>
    <property type="molecule type" value="Genomic_DNA"/>
</dbReference>
<reference evidence="7 8" key="1">
    <citation type="journal article" date="2015" name="Stand. Genomic Sci.">
        <title>High quality draft genome of Lactobacillus kunkeei EFB6, isolated from a German European foulbrood outbreak of honeybees.</title>
        <authorList>
            <person name="Djukic M."/>
            <person name="Poehlein A."/>
            <person name="Strauss J."/>
            <person name="Tann F.J."/>
            <person name="Leimbach A."/>
            <person name="Hoppert M."/>
            <person name="Daniel R."/>
        </authorList>
    </citation>
    <scope>NUCLEOTIDE SEQUENCE [LARGE SCALE GENOMIC DNA]</scope>
    <source>
        <strain evidence="7 8">EFB6</strain>
    </source>
</reference>
<dbReference type="GO" id="GO:0005886">
    <property type="term" value="C:plasma membrane"/>
    <property type="evidence" value="ECO:0007669"/>
    <property type="project" value="UniProtKB-SubCell"/>
</dbReference>
<organism evidence="7 8">
    <name type="scientific">Apilactobacillus kunkeei EFB6</name>
    <dbReference type="NCBI Taxonomy" id="1419324"/>
    <lineage>
        <taxon>Bacteria</taxon>
        <taxon>Bacillati</taxon>
        <taxon>Bacillota</taxon>
        <taxon>Bacilli</taxon>
        <taxon>Lactobacillales</taxon>
        <taxon>Lactobacillaceae</taxon>
        <taxon>Apilactobacillus</taxon>
    </lineage>
</organism>
<feature type="transmembrane region" description="Helical" evidence="6">
    <location>
        <begin position="266"/>
        <end position="285"/>
    </location>
</feature>
<protein>
    <recommendedName>
        <fullName evidence="9">Major facilitator superfamily permease</fullName>
    </recommendedName>
</protein>
<dbReference type="GO" id="GO:0022857">
    <property type="term" value="F:transmembrane transporter activity"/>
    <property type="evidence" value="ECO:0007669"/>
    <property type="project" value="InterPro"/>
</dbReference>
<dbReference type="SUPFAM" id="SSF103473">
    <property type="entry name" value="MFS general substrate transporter"/>
    <property type="match status" value="1"/>
</dbReference>
<comment type="caution">
    <text evidence="7">The sequence shown here is derived from an EMBL/GenBank/DDBJ whole genome shotgun (WGS) entry which is preliminary data.</text>
</comment>
<evidence type="ECO:0008006" key="9">
    <source>
        <dbReference type="Google" id="ProtNLM"/>
    </source>
</evidence>
<gene>
    <name evidence="7" type="ORF">LAKU_2c00650</name>
</gene>
<accession>A0A836YWG7</accession>
<dbReference type="RefSeq" id="WP_080695502.1">
    <property type="nucleotide sequence ID" value="NZ_AZBY01000002.1"/>
</dbReference>
<feature type="transmembrane region" description="Helical" evidence="6">
    <location>
        <begin position="103"/>
        <end position="122"/>
    </location>
</feature>
<dbReference type="Pfam" id="PF07690">
    <property type="entry name" value="MFS_1"/>
    <property type="match status" value="1"/>
</dbReference>
<comment type="subcellular location">
    <subcellularLocation>
        <location evidence="1">Cell membrane</location>
        <topology evidence="1">Multi-pass membrane protein</topology>
    </subcellularLocation>
</comment>
<feature type="transmembrane region" description="Helical" evidence="6">
    <location>
        <begin position="78"/>
        <end position="97"/>
    </location>
</feature>
<evidence type="ECO:0000256" key="5">
    <source>
        <dbReference type="ARBA" id="ARBA00023136"/>
    </source>
</evidence>
<feature type="transmembrane region" description="Helical" evidence="6">
    <location>
        <begin position="164"/>
        <end position="192"/>
    </location>
</feature>
<feature type="transmembrane region" description="Helical" evidence="6">
    <location>
        <begin position="305"/>
        <end position="332"/>
    </location>
</feature>
<keyword evidence="3 6" id="KW-0812">Transmembrane</keyword>
<evidence type="ECO:0000256" key="6">
    <source>
        <dbReference type="SAM" id="Phobius"/>
    </source>
</evidence>
<dbReference type="InterPro" id="IPR011701">
    <property type="entry name" value="MFS"/>
</dbReference>
<evidence type="ECO:0000256" key="4">
    <source>
        <dbReference type="ARBA" id="ARBA00022989"/>
    </source>
</evidence>